<protein>
    <submittedName>
        <fullName evidence="1">Uncharacterized protein</fullName>
    </submittedName>
</protein>
<gene>
    <name evidence="1" type="ORF">FBFR_03675</name>
</gene>
<keyword evidence="2" id="KW-1185">Reference proteome</keyword>
<reference evidence="1 2" key="1">
    <citation type="submission" date="2016-03" db="EMBL/GenBank/DDBJ databases">
        <title>Draft genome sequence of Flavobacterium fryxellicola DSM 16209.</title>
        <authorList>
            <person name="Shin S.-K."/>
            <person name="Yi H."/>
        </authorList>
    </citation>
    <scope>NUCLEOTIDE SEQUENCE [LARGE SCALE GENOMIC DNA]</scope>
    <source>
        <strain evidence="1 2">DSM 16209</strain>
    </source>
</reference>
<name>A0A162P8B7_9FLAO</name>
<comment type="caution">
    <text evidence="1">The sequence shown here is derived from an EMBL/GenBank/DDBJ whole genome shotgun (WGS) entry which is preliminary data.</text>
</comment>
<evidence type="ECO:0000313" key="2">
    <source>
        <dbReference type="Proteomes" id="UP000077164"/>
    </source>
</evidence>
<accession>A0A162P8B7</accession>
<proteinExistence type="predicted"/>
<dbReference type="EMBL" id="LVJE01000008">
    <property type="protein sequence ID" value="OAB29390.1"/>
    <property type="molecule type" value="Genomic_DNA"/>
</dbReference>
<dbReference type="Proteomes" id="UP000077164">
    <property type="component" value="Unassembled WGS sequence"/>
</dbReference>
<evidence type="ECO:0000313" key="1">
    <source>
        <dbReference type="EMBL" id="OAB29390.1"/>
    </source>
</evidence>
<sequence length="60" mass="7065">MRSVNCDYFHKYKDIAADSIKTVWKYSNACSICSKVLFEILLKNWQRNCATKIDEILKAF</sequence>
<organism evidence="1 2">
    <name type="scientific">Flavobacterium fryxellicola</name>
    <dbReference type="NCBI Taxonomy" id="249352"/>
    <lineage>
        <taxon>Bacteria</taxon>
        <taxon>Pseudomonadati</taxon>
        <taxon>Bacteroidota</taxon>
        <taxon>Flavobacteriia</taxon>
        <taxon>Flavobacteriales</taxon>
        <taxon>Flavobacteriaceae</taxon>
        <taxon>Flavobacterium</taxon>
    </lineage>
</organism>
<dbReference type="AlphaFoldDB" id="A0A162P8B7"/>